<feature type="active site" description="Proton donor/acceptor" evidence="7">
    <location>
        <position position="400"/>
    </location>
</feature>
<protein>
    <submittedName>
        <fullName evidence="10">Peptidase M14</fullName>
    </submittedName>
</protein>
<evidence type="ECO:0000313" key="11">
    <source>
        <dbReference type="Proteomes" id="UP000813385"/>
    </source>
</evidence>
<dbReference type="SUPFAM" id="SSF53187">
    <property type="entry name" value="Zn-dependent exopeptidases"/>
    <property type="match status" value="1"/>
</dbReference>
<dbReference type="GO" id="GO:0006508">
    <property type="term" value="P:proteolysis"/>
    <property type="evidence" value="ECO:0007669"/>
    <property type="project" value="UniProtKB-KW"/>
</dbReference>
<evidence type="ECO:0000256" key="2">
    <source>
        <dbReference type="ARBA" id="ARBA00005988"/>
    </source>
</evidence>
<reference evidence="10" key="1">
    <citation type="journal article" date="2021" name="Nat. Commun.">
        <title>Genetic determinants of endophytism in the Arabidopsis root mycobiome.</title>
        <authorList>
            <person name="Mesny F."/>
            <person name="Miyauchi S."/>
            <person name="Thiergart T."/>
            <person name="Pickel B."/>
            <person name="Atanasova L."/>
            <person name="Karlsson M."/>
            <person name="Huettel B."/>
            <person name="Barry K.W."/>
            <person name="Haridas S."/>
            <person name="Chen C."/>
            <person name="Bauer D."/>
            <person name="Andreopoulos W."/>
            <person name="Pangilinan J."/>
            <person name="LaButti K."/>
            <person name="Riley R."/>
            <person name="Lipzen A."/>
            <person name="Clum A."/>
            <person name="Drula E."/>
            <person name="Henrissat B."/>
            <person name="Kohler A."/>
            <person name="Grigoriev I.V."/>
            <person name="Martin F.M."/>
            <person name="Hacquard S."/>
        </authorList>
    </citation>
    <scope>NUCLEOTIDE SEQUENCE</scope>
    <source>
        <strain evidence="10">MPI-CAGE-AT-0016</strain>
    </source>
</reference>
<evidence type="ECO:0000256" key="1">
    <source>
        <dbReference type="ARBA" id="ARBA00001947"/>
    </source>
</evidence>
<evidence type="ECO:0000313" key="10">
    <source>
        <dbReference type="EMBL" id="KAH7368279.1"/>
    </source>
</evidence>
<keyword evidence="5" id="KW-0862">Zinc</keyword>
<dbReference type="GO" id="GO:0008270">
    <property type="term" value="F:zinc ion binding"/>
    <property type="evidence" value="ECO:0007669"/>
    <property type="project" value="InterPro"/>
</dbReference>
<feature type="signal peptide" evidence="8">
    <location>
        <begin position="1"/>
        <end position="19"/>
    </location>
</feature>
<evidence type="ECO:0000259" key="9">
    <source>
        <dbReference type="PROSITE" id="PS52035"/>
    </source>
</evidence>
<dbReference type="PROSITE" id="PS51257">
    <property type="entry name" value="PROKAR_LIPOPROTEIN"/>
    <property type="match status" value="1"/>
</dbReference>
<dbReference type="PANTHER" id="PTHR11705">
    <property type="entry name" value="PROTEASE FAMILY M14 CARBOXYPEPTIDASE A,B"/>
    <property type="match status" value="1"/>
</dbReference>
<dbReference type="GO" id="GO:0004181">
    <property type="term" value="F:metallocarboxypeptidase activity"/>
    <property type="evidence" value="ECO:0007669"/>
    <property type="project" value="InterPro"/>
</dbReference>
<dbReference type="PANTHER" id="PTHR11705:SF143">
    <property type="entry name" value="SLL0236 PROTEIN"/>
    <property type="match status" value="1"/>
</dbReference>
<dbReference type="Pfam" id="PF00246">
    <property type="entry name" value="Peptidase_M14"/>
    <property type="match status" value="1"/>
</dbReference>
<name>A0A8K0X763_9PEZI</name>
<evidence type="ECO:0000256" key="3">
    <source>
        <dbReference type="ARBA" id="ARBA00022670"/>
    </source>
</evidence>
<dbReference type="AlphaFoldDB" id="A0A8K0X763"/>
<keyword evidence="8" id="KW-0732">Signal</keyword>
<organism evidence="10 11">
    <name type="scientific">Plectosphaerella cucumerina</name>
    <dbReference type="NCBI Taxonomy" id="40658"/>
    <lineage>
        <taxon>Eukaryota</taxon>
        <taxon>Fungi</taxon>
        <taxon>Dikarya</taxon>
        <taxon>Ascomycota</taxon>
        <taxon>Pezizomycotina</taxon>
        <taxon>Sordariomycetes</taxon>
        <taxon>Hypocreomycetidae</taxon>
        <taxon>Glomerellales</taxon>
        <taxon>Plectosphaerellaceae</taxon>
        <taxon>Plectosphaerella</taxon>
    </lineage>
</organism>
<dbReference type="EMBL" id="JAGPXD010000002">
    <property type="protein sequence ID" value="KAH7368279.1"/>
    <property type="molecule type" value="Genomic_DNA"/>
</dbReference>
<comment type="similarity">
    <text evidence="2 7">Belongs to the peptidase M14 family.</text>
</comment>
<keyword evidence="4" id="KW-0378">Hydrolase</keyword>
<dbReference type="OrthoDB" id="3626597at2759"/>
<evidence type="ECO:0000256" key="8">
    <source>
        <dbReference type="SAM" id="SignalP"/>
    </source>
</evidence>
<dbReference type="PROSITE" id="PS52035">
    <property type="entry name" value="PEPTIDASE_M14"/>
    <property type="match status" value="1"/>
</dbReference>
<evidence type="ECO:0000256" key="4">
    <source>
        <dbReference type="ARBA" id="ARBA00022801"/>
    </source>
</evidence>
<keyword evidence="11" id="KW-1185">Reference proteome</keyword>
<evidence type="ECO:0000256" key="5">
    <source>
        <dbReference type="ARBA" id="ARBA00022833"/>
    </source>
</evidence>
<keyword evidence="3" id="KW-0645">Protease</keyword>
<gene>
    <name evidence="10" type="ORF">B0T11DRAFT_295950</name>
</gene>
<evidence type="ECO:0000256" key="7">
    <source>
        <dbReference type="PROSITE-ProRule" id="PRU01379"/>
    </source>
</evidence>
<accession>A0A8K0X763</accession>
<sequence length="448" mass="49026">MKTSTTSVLLSALAAIGSACLLPEESVPGAEDVIVRRQTGNTGLAIGSGNRFINGTIPRGLGSQAPGVDLQSILNVEEVYSAVKALAEEYDLEYFEAPVKTYEGRDIVGVKVGGQKNCSSSYHVYFNGAIHARERGSHDNLIYFLADLLWANKHGEGLTYGGNVYSNCDVRRAISTGIVFLPLSNPDGVAWDQSTNTCWRKNRNPAAATAGNPNSIGIDLNRNFDFLFDFKQKFHPTVGPNVASTNPAAQTYQGAAPFSEAETQAIKWVMDEHTNLRWYMDVHAYYGVLLYSWGSDSAQSRKPYMNFQNSSYDSVRGLMPDDPSTGAVYGEYMPSNDWSDKVYAAMRSVNAMENVGGPDRHYEAMSAAYLYPTSGASDDYAYARHFVDPSLSKIHAYCLEFGFGNRQASCAFYPTKEAYHLSMLETNAGFMEFLLSASEIGLGDEGTC</sequence>
<comment type="cofactor">
    <cofactor evidence="1">
        <name>Zn(2+)</name>
        <dbReference type="ChEBI" id="CHEBI:29105"/>
    </cofactor>
</comment>
<dbReference type="Proteomes" id="UP000813385">
    <property type="component" value="Unassembled WGS sequence"/>
</dbReference>
<dbReference type="InterPro" id="IPR000834">
    <property type="entry name" value="Peptidase_M14"/>
</dbReference>
<keyword evidence="6" id="KW-0482">Metalloprotease</keyword>
<dbReference type="SMART" id="SM00631">
    <property type="entry name" value="Zn_pept"/>
    <property type="match status" value="1"/>
</dbReference>
<comment type="caution">
    <text evidence="10">The sequence shown here is derived from an EMBL/GenBank/DDBJ whole genome shotgun (WGS) entry which is preliminary data.</text>
</comment>
<proteinExistence type="inferred from homology"/>
<feature type="chain" id="PRO_5035467854" evidence="8">
    <location>
        <begin position="20"/>
        <end position="448"/>
    </location>
</feature>
<evidence type="ECO:0000256" key="6">
    <source>
        <dbReference type="ARBA" id="ARBA00023049"/>
    </source>
</evidence>
<dbReference type="Gene3D" id="3.40.630.10">
    <property type="entry name" value="Zn peptidases"/>
    <property type="match status" value="1"/>
</dbReference>
<feature type="domain" description="Peptidase M14" evidence="9">
    <location>
        <begin position="72"/>
        <end position="437"/>
    </location>
</feature>